<feature type="transmembrane region" description="Helical" evidence="12">
    <location>
        <begin position="217"/>
        <end position="246"/>
    </location>
</feature>
<dbReference type="GO" id="GO:0046872">
    <property type="term" value="F:metal ion binding"/>
    <property type="evidence" value="ECO:0007669"/>
    <property type="project" value="UniProtKB-KW"/>
</dbReference>
<keyword evidence="8" id="KW-0560">Oxidoreductase</keyword>
<evidence type="ECO:0000256" key="8">
    <source>
        <dbReference type="ARBA" id="ARBA00023002"/>
    </source>
</evidence>
<keyword evidence="10" id="KW-0503">Monooxygenase</keyword>
<sequence>MHSLRAGRYLAAYILPLLVLLGLSQGGMWTFIPLLYTYGILPLLELLLPAPVSNLTELEEKSVESDPLYDLLLYLAVPVQYGLLGYFFFVLPDLHGLPLVGAVISLGLMCGTFGINVAHELGHRPKQLPQFAAKLLLLSSLNTHFFVEHNRDHHRRVATTEDPASARRGETLYHFWIRSIYTGYLSAWQLENVRLAKQERHWFSLHNQMLRWQFMQVFAVAMIFGFLGVKAGVCFLIAATGGILLLETVNYIEHYGLQRVKQGTRYERVSPVHSWNSNHILGRLTLFELSRHSDHHARASRPYPILRHHEASPQMPTGYPGMMLVALLPPVWFHVMHRQIARFQAAES</sequence>
<keyword evidence="7 12" id="KW-1133">Transmembrane helix</keyword>
<dbReference type="PANTHER" id="PTHR38674">
    <property type="entry name" value="ALKANE 1-MONOOXYGENASE 1"/>
    <property type="match status" value="1"/>
</dbReference>
<reference evidence="14" key="1">
    <citation type="submission" date="2017-02" db="EMBL/GenBank/DDBJ databases">
        <title>Genome of Microbulbifer agarilyticus GP101.</title>
        <authorList>
            <person name="Jung J."/>
            <person name="Bae S.S."/>
            <person name="Baek K."/>
        </authorList>
    </citation>
    <scope>NUCLEOTIDE SEQUENCE [LARGE SCALE GENOMIC DNA]</scope>
    <source>
        <strain evidence="14">GP101</strain>
    </source>
</reference>
<evidence type="ECO:0000256" key="6">
    <source>
        <dbReference type="ARBA" id="ARBA00022723"/>
    </source>
</evidence>
<dbReference type="OrthoDB" id="4759734at2"/>
<feature type="transmembrane region" description="Helical" evidence="12">
    <location>
        <begin position="97"/>
        <end position="118"/>
    </location>
</feature>
<dbReference type="GO" id="GO:0006629">
    <property type="term" value="P:lipid metabolic process"/>
    <property type="evidence" value="ECO:0007669"/>
    <property type="project" value="InterPro"/>
</dbReference>
<evidence type="ECO:0000256" key="12">
    <source>
        <dbReference type="SAM" id="Phobius"/>
    </source>
</evidence>
<protein>
    <submittedName>
        <fullName evidence="14">Alkane 1-monooxygenase</fullName>
    </submittedName>
</protein>
<evidence type="ECO:0000256" key="3">
    <source>
        <dbReference type="ARBA" id="ARBA00022475"/>
    </source>
</evidence>
<dbReference type="AlphaFoldDB" id="A0A1Q2M447"/>
<keyword evidence="11 12" id="KW-0472">Membrane</keyword>
<organism evidence="14 15">
    <name type="scientific">Microbulbifer agarilyticus</name>
    <dbReference type="NCBI Taxonomy" id="260552"/>
    <lineage>
        <taxon>Bacteria</taxon>
        <taxon>Pseudomonadati</taxon>
        <taxon>Pseudomonadota</taxon>
        <taxon>Gammaproteobacteria</taxon>
        <taxon>Cellvibrionales</taxon>
        <taxon>Microbulbiferaceae</taxon>
        <taxon>Microbulbifer</taxon>
    </lineage>
</organism>
<evidence type="ECO:0000256" key="1">
    <source>
        <dbReference type="ARBA" id="ARBA00004429"/>
    </source>
</evidence>
<keyword evidence="6" id="KW-0479">Metal-binding</keyword>
<feature type="transmembrane region" description="Helical" evidence="12">
    <location>
        <begin position="36"/>
        <end position="56"/>
    </location>
</feature>
<evidence type="ECO:0000256" key="7">
    <source>
        <dbReference type="ARBA" id="ARBA00022989"/>
    </source>
</evidence>
<keyword evidence="4" id="KW-0997">Cell inner membrane</keyword>
<dbReference type="CDD" id="cd03512">
    <property type="entry name" value="Alkane-hydroxylase"/>
    <property type="match status" value="1"/>
</dbReference>
<keyword evidence="5 12" id="KW-0812">Transmembrane</keyword>
<evidence type="ECO:0000313" key="15">
    <source>
        <dbReference type="Proteomes" id="UP000188219"/>
    </source>
</evidence>
<dbReference type="EMBL" id="CP019650">
    <property type="protein sequence ID" value="AQQ67430.1"/>
    <property type="molecule type" value="Genomic_DNA"/>
</dbReference>
<dbReference type="Pfam" id="PF00487">
    <property type="entry name" value="FA_desaturase"/>
    <property type="match status" value="1"/>
</dbReference>
<keyword evidence="3" id="KW-1003">Cell membrane</keyword>
<evidence type="ECO:0000256" key="9">
    <source>
        <dbReference type="ARBA" id="ARBA00023004"/>
    </source>
</evidence>
<dbReference type="InterPro" id="IPR005804">
    <property type="entry name" value="FA_desaturase_dom"/>
</dbReference>
<keyword evidence="9" id="KW-0408">Iron</keyword>
<dbReference type="RefSeq" id="WP_077402732.1">
    <property type="nucleotide sequence ID" value="NZ_CP019650.1"/>
</dbReference>
<dbReference type="KEGG" id="maga:Mag101_07105"/>
<comment type="similarity">
    <text evidence="2">Belongs to the fatty acid desaturase type 1 family. AlkB subfamily.</text>
</comment>
<evidence type="ECO:0000256" key="4">
    <source>
        <dbReference type="ARBA" id="ARBA00022519"/>
    </source>
</evidence>
<dbReference type="GO" id="GO:0005886">
    <property type="term" value="C:plasma membrane"/>
    <property type="evidence" value="ECO:0007669"/>
    <property type="project" value="UniProtKB-SubCell"/>
</dbReference>
<proteinExistence type="inferred from homology"/>
<evidence type="ECO:0000313" key="14">
    <source>
        <dbReference type="EMBL" id="AQQ67430.1"/>
    </source>
</evidence>
<dbReference type="Proteomes" id="UP000188219">
    <property type="component" value="Chromosome"/>
</dbReference>
<dbReference type="eggNOG" id="COG3239">
    <property type="taxonomic scope" value="Bacteria"/>
</dbReference>
<keyword evidence="15" id="KW-1185">Reference proteome</keyword>
<comment type="subcellular location">
    <subcellularLocation>
        <location evidence="1">Cell inner membrane</location>
        <topology evidence="1">Multi-pass membrane protein</topology>
    </subcellularLocation>
</comment>
<evidence type="ECO:0000256" key="2">
    <source>
        <dbReference type="ARBA" id="ARBA00010823"/>
    </source>
</evidence>
<evidence type="ECO:0000256" key="11">
    <source>
        <dbReference type="ARBA" id="ARBA00023136"/>
    </source>
</evidence>
<feature type="domain" description="Fatty acid desaturase" evidence="13">
    <location>
        <begin position="98"/>
        <end position="322"/>
    </location>
</feature>
<name>A0A1Q2M447_9GAMM</name>
<accession>A0A1Q2M447</accession>
<evidence type="ECO:0000259" key="13">
    <source>
        <dbReference type="Pfam" id="PF00487"/>
    </source>
</evidence>
<dbReference type="GO" id="GO:0004497">
    <property type="term" value="F:monooxygenase activity"/>
    <property type="evidence" value="ECO:0007669"/>
    <property type="project" value="UniProtKB-KW"/>
</dbReference>
<feature type="transmembrane region" description="Helical" evidence="12">
    <location>
        <begin position="68"/>
        <end position="91"/>
    </location>
</feature>
<feature type="transmembrane region" description="Helical" evidence="12">
    <location>
        <begin position="317"/>
        <end position="335"/>
    </location>
</feature>
<dbReference type="PANTHER" id="PTHR38674:SF1">
    <property type="entry name" value="ALKANE 1-MONOOXYGENASE 1"/>
    <property type="match status" value="1"/>
</dbReference>
<evidence type="ECO:0000256" key="10">
    <source>
        <dbReference type="ARBA" id="ARBA00023033"/>
    </source>
</evidence>
<dbReference type="STRING" id="260552.Mag101_07105"/>
<gene>
    <name evidence="14" type="ORF">Mag101_07105</name>
</gene>
<evidence type="ECO:0000256" key="5">
    <source>
        <dbReference type="ARBA" id="ARBA00022692"/>
    </source>
</evidence>
<dbReference type="InterPro" id="IPR033885">
    <property type="entry name" value="AlkB/XylM"/>
</dbReference>